<dbReference type="PRINTS" id="PR00862">
    <property type="entry name" value="PROLIGOPTASE"/>
</dbReference>
<dbReference type="InterPro" id="IPR001375">
    <property type="entry name" value="Peptidase_S9_cat"/>
</dbReference>
<comment type="caution">
    <text evidence="7">The sequence shown here is derived from an EMBL/GenBank/DDBJ whole genome shotgun (WGS) entry which is preliminary data.</text>
</comment>
<evidence type="ECO:0000313" key="8">
    <source>
        <dbReference type="Proteomes" id="UP000739538"/>
    </source>
</evidence>
<reference evidence="7" key="2">
    <citation type="journal article" date="2021" name="Microbiome">
        <title>Successional dynamics and alternative stable states in a saline activated sludge microbial community over 9 years.</title>
        <authorList>
            <person name="Wang Y."/>
            <person name="Ye J."/>
            <person name="Ju F."/>
            <person name="Liu L."/>
            <person name="Boyd J.A."/>
            <person name="Deng Y."/>
            <person name="Parks D.H."/>
            <person name="Jiang X."/>
            <person name="Yin X."/>
            <person name="Woodcroft B.J."/>
            <person name="Tyson G.W."/>
            <person name="Hugenholtz P."/>
            <person name="Polz M.F."/>
            <person name="Zhang T."/>
        </authorList>
    </citation>
    <scope>NUCLEOTIDE SEQUENCE</scope>
    <source>
        <strain evidence="7">HKST-UBA02</strain>
    </source>
</reference>
<dbReference type="PANTHER" id="PTHR11757">
    <property type="entry name" value="PROTEASE FAMILY S9A OLIGOPEPTIDASE"/>
    <property type="match status" value="1"/>
</dbReference>
<dbReference type="InterPro" id="IPR023302">
    <property type="entry name" value="Pept_S9A_N"/>
</dbReference>
<dbReference type="Pfam" id="PF02897">
    <property type="entry name" value="Peptidase_S9_N"/>
    <property type="match status" value="1"/>
</dbReference>
<evidence type="ECO:0000259" key="6">
    <source>
        <dbReference type="Pfam" id="PF02897"/>
    </source>
</evidence>
<sequence>MSGIPPMAERRPHRMEIHGHARVDDYYWLRERENPDVIAYLEAENAYTDSILAHTKELQETLFEEIVGRLDPTDMSVPYELDGFFYYGRFEEGKEYPLFCRREGSMESAEQILLDGPRMAEGKPYFAIGGRAVSWSHNLLAYAVDYVGRRMYTIRIRDLSTGKDLPEEIELATGSMAWAADDEHLFYVRMDPETLRGFQVWRHRVGTAASADELVYEETDDTFVVGVDRTKSREYLLIGSYHKIRSEFRYLRADDPDGTFEVFLPRSGEHEYYVDHFRDHFYVTTNADAKNFRLMRCPVERTDFSSWEEVIPHRDDVLIEDVEIFHDDLVLAERSDGLVRLRIIPWDGAEEHYVEFEEPAYDVGLSANPSFESKLLRFDYASMTTPHSVFDYNMETRERILLKRQRVLGDFDSSRYISERIHATAPDGASIPISIVHRRDFVRNGSAPLLLYGYGSYGNSIDAGFSPSRISLLDRGFAFAIAHIRGGQELGRSWYDDGRMGKKKNTFTDFIACAEELLSRDYTSSDRIYAYGGSAGGLLIGAVINERPDLFHGCIAAVPFVDVVTTMLDDTIPLTTGEYDEWGNPHEAEAYEYMLSYSPYDNVGEMDYPHLLITTGLHDSQVQYWEPAKWVAKLRILKRNENRLLMHTNMEAGHGGASGRFEQFREVALQYAFLLDLAGLAAPSGMM</sequence>
<dbReference type="Gene3D" id="3.40.50.1820">
    <property type="entry name" value="alpha/beta hydrolase"/>
    <property type="match status" value="1"/>
</dbReference>
<evidence type="ECO:0000256" key="4">
    <source>
        <dbReference type="ARBA" id="ARBA00022825"/>
    </source>
</evidence>
<keyword evidence="4" id="KW-0720">Serine protease</keyword>
<dbReference type="InterPro" id="IPR002470">
    <property type="entry name" value="Peptidase_S9A"/>
</dbReference>
<dbReference type="PANTHER" id="PTHR11757:SF19">
    <property type="entry name" value="PROLYL ENDOPEPTIDASE-LIKE"/>
    <property type="match status" value="1"/>
</dbReference>
<keyword evidence="2" id="KW-0645">Protease</keyword>
<dbReference type="AlphaFoldDB" id="A0A956NBE7"/>
<comment type="similarity">
    <text evidence="1">Belongs to the peptidase S9A family.</text>
</comment>
<dbReference type="EMBL" id="JAGQHS010000042">
    <property type="protein sequence ID" value="MCA9756092.1"/>
    <property type="molecule type" value="Genomic_DNA"/>
</dbReference>
<evidence type="ECO:0000256" key="2">
    <source>
        <dbReference type="ARBA" id="ARBA00022670"/>
    </source>
</evidence>
<organism evidence="7 8">
    <name type="scientific">Eiseniibacteriota bacterium</name>
    <dbReference type="NCBI Taxonomy" id="2212470"/>
    <lineage>
        <taxon>Bacteria</taxon>
        <taxon>Candidatus Eiseniibacteriota</taxon>
    </lineage>
</organism>
<dbReference type="Proteomes" id="UP000739538">
    <property type="component" value="Unassembled WGS sequence"/>
</dbReference>
<dbReference type="InterPro" id="IPR029058">
    <property type="entry name" value="AB_hydrolase_fold"/>
</dbReference>
<evidence type="ECO:0000313" key="7">
    <source>
        <dbReference type="EMBL" id="MCA9756092.1"/>
    </source>
</evidence>
<evidence type="ECO:0000256" key="1">
    <source>
        <dbReference type="ARBA" id="ARBA00005228"/>
    </source>
</evidence>
<dbReference type="GO" id="GO:0004252">
    <property type="term" value="F:serine-type endopeptidase activity"/>
    <property type="evidence" value="ECO:0007669"/>
    <property type="project" value="InterPro"/>
</dbReference>
<dbReference type="Pfam" id="PF00326">
    <property type="entry name" value="Peptidase_S9"/>
    <property type="match status" value="1"/>
</dbReference>
<feature type="domain" description="Peptidase S9 prolyl oligopeptidase catalytic" evidence="5">
    <location>
        <begin position="465"/>
        <end position="678"/>
    </location>
</feature>
<accession>A0A956NBE7</accession>
<dbReference type="SUPFAM" id="SSF50993">
    <property type="entry name" value="Peptidase/esterase 'gauge' domain"/>
    <property type="match status" value="1"/>
</dbReference>
<dbReference type="Gene3D" id="2.130.10.120">
    <property type="entry name" value="Prolyl oligopeptidase, N-terminal domain"/>
    <property type="match status" value="1"/>
</dbReference>
<keyword evidence="3" id="KW-0378">Hydrolase</keyword>
<reference evidence="7" key="1">
    <citation type="submission" date="2020-04" db="EMBL/GenBank/DDBJ databases">
        <authorList>
            <person name="Zhang T."/>
        </authorList>
    </citation>
    <scope>NUCLEOTIDE SEQUENCE</scope>
    <source>
        <strain evidence="7">HKST-UBA02</strain>
    </source>
</reference>
<proteinExistence type="inferred from homology"/>
<dbReference type="SUPFAM" id="SSF53474">
    <property type="entry name" value="alpha/beta-Hydrolases"/>
    <property type="match status" value="1"/>
</dbReference>
<protein>
    <submittedName>
        <fullName evidence="7">S9 family peptidase</fullName>
    </submittedName>
</protein>
<dbReference type="FunFam" id="3.40.50.1820:FF:000005">
    <property type="entry name" value="Prolyl endopeptidase"/>
    <property type="match status" value="1"/>
</dbReference>
<name>A0A956NBE7_UNCEI</name>
<feature type="domain" description="Peptidase S9A N-terminal" evidence="6">
    <location>
        <begin position="5"/>
        <end position="404"/>
    </location>
</feature>
<evidence type="ECO:0000256" key="3">
    <source>
        <dbReference type="ARBA" id="ARBA00022801"/>
    </source>
</evidence>
<evidence type="ECO:0000259" key="5">
    <source>
        <dbReference type="Pfam" id="PF00326"/>
    </source>
</evidence>
<gene>
    <name evidence="7" type="ORF">KDA27_09840</name>
</gene>
<dbReference type="InterPro" id="IPR051543">
    <property type="entry name" value="Serine_Peptidase_S9A"/>
</dbReference>
<dbReference type="GO" id="GO:0006508">
    <property type="term" value="P:proteolysis"/>
    <property type="evidence" value="ECO:0007669"/>
    <property type="project" value="UniProtKB-KW"/>
</dbReference>